<dbReference type="PANTHER" id="PTHR31642:SF310">
    <property type="entry name" value="FATTY ALCOHOL:CAFFEOYL-COA ACYLTRANSFERASE"/>
    <property type="match status" value="1"/>
</dbReference>
<reference evidence="4" key="1">
    <citation type="journal article" date="2023" name="Mol. Phylogenet. Evol.">
        <title>Genome-scale phylogeny and comparative genomics of the fungal order Sordariales.</title>
        <authorList>
            <person name="Hensen N."/>
            <person name="Bonometti L."/>
            <person name="Westerberg I."/>
            <person name="Brannstrom I.O."/>
            <person name="Guillou S."/>
            <person name="Cros-Aarteil S."/>
            <person name="Calhoun S."/>
            <person name="Haridas S."/>
            <person name="Kuo A."/>
            <person name="Mondo S."/>
            <person name="Pangilinan J."/>
            <person name="Riley R."/>
            <person name="LaButti K."/>
            <person name="Andreopoulos B."/>
            <person name="Lipzen A."/>
            <person name="Chen C."/>
            <person name="Yan M."/>
            <person name="Daum C."/>
            <person name="Ng V."/>
            <person name="Clum A."/>
            <person name="Steindorff A."/>
            <person name="Ohm R.A."/>
            <person name="Martin F."/>
            <person name="Silar P."/>
            <person name="Natvig D.O."/>
            <person name="Lalanne C."/>
            <person name="Gautier V."/>
            <person name="Ament-Velasquez S.L."/>
            <person name="Kruys A."/>
            <person name="Hutchinson M.I."/>
            <person name="Powell A.J."/>
            <person name="Barry K."/>
            <person name="Miller A.N."/>
            <person name="Grigoriev I.V."/>
            <person name="Debuchy R."/>
            <person name="Gladieux P."/>
            <person name="Hiltunen Thoren M."/>
            <person name="Johannesson H."/>
        </authorList>
    </citation>
    <scope>NUCLEOTIDE SEQUENCE</scope>
    <source>
        <strain evidence="4">CBS 141.50</strain>
    </source>
</reference>
<dbReference type="InterPro" id="IPR054710">
    <property type="entry name" value="Tri101-like_N"/>
</dbReference>
<dbReference type="GO" id="GO:0044550">
    <property type="term" value="P:secondary metabolite biosynthetic process"/>
    <property type="evidence" value="ECO:0007669"/>
    <property type="project" value="TreeGrafter"/>
</dbReference>
<accession>A0AAN6UW27</accession>
<dbReference type="Gene3D" id="3.30.559.10">
    <property type="entry name" value="Chloramphenicol acetyltransferase-like domain"/>
    <property type="match status" value="2"/>
</dbReference>
<evidence type="ECO:0000259" key="3">
    <source>
        <dbReference type="Pfam" id="PF22664"/>
    </source>
</evidence>
<evidence type="ECO:0000313" key="5">
    <source>
        <dbReference type="Proteomes" id="UP001302676"/>
    </source>
</evidence>
<evidence type="ECO:0000256" key="1">
    <source>
        <dbReference type="ARBA" id="ARBA00022679"/>
    </source>
</evidence>
<comment type="caution">
    <text evidence="4">The sequence shown here is derived from an EMBL/GenBank/DDBJ whole genome shotgun (WGS) entry which is preliminary data.</text>
</comment>
<dbReference type="GeneID" id="87821550"/>
<feature type="domain" description="Trichothecene 3-O-acetyltransferase-like N-terminal" evidence="3">
    <location>
        <begin position="49"/>
        <end position="198"/>
    </location>
</feature>
<dbReference type="GO" id="GO:0016747">
    <property type="term" value="F:acyltransferase activity, transferring groups other than amino-acyl groups"/>
    <property type="evidence" value="ECO:0007669"/>
    <property type="project" value="TreeGrafter"/>
</dbReference>
<dbReference type="Pfam" id="PF22664">
    <property type="entry name" value="TRI-like_N"/>
    <property type="match status" value="1"/>
</dbReference>
<dbReference type="RefSeq" id="XP_062633212.1">
    <property type="nucleotide sequence ID" value="XM_062784937.1"/>
</dbReference>
<dbReference type="PANTHER" id="PTHR31642">
    <property type="entry name" value="TRICHOTHECENE 3-O-ACETYLTRANSFERASE"/>
    <property type="match status" value="1"/>
</dbReference>
<name>A0AAN6UW27_9PEZI</name>
<reference evidence="4" key="2">
    <citation type="submission" date="2023-05" db="EMBL/GenBank/DDBJ databases">
        <authorList>
            <consortium name="Lawrence Berkeley National Laboratory"/>
            <person name="Steindorff A."/>
            <person name="Hensen N."/>
            <person name="Bonometti L."/>
            <person name="Westerberg I."/>
            <person name="Brannstrom I.O."/>
            <person name="Guillou S."/>
            <person name="Cros-Aarteil S."/>
            <person name="Calhoun S."/>
            <person name="Haridas S."/>
            <person name="Kuo A."/>
            <person name="Mondo S."/>
            <person name="Pangilinan J."/>
            <person name="Riley R."/>
            <person name="Labutti K."/>
            <person name="Andreopoulos B."/>
            <person name="Lipzen A."/>
            <person name="Chen C."/>
            <person name="Yanf M."/>
            <person name="Daum C."/>
            <person name="Ng V."/>
            <person name="Clum A."/>
            <person name="Ohm R."/>
            <person name="Martin F."/>
            <person name="Silar P."/>
            <person name="Natvig D."/>
            <person name="Lalanne C."/>
            <person name="Gautier V."/>
            <person name="Ament-Velasquez S.L."/>
            <person name="Kruys A."/>
            <person name="Hutchinson M.I."/>
            <person name="Powell A.J."/>
            <person name="Barry K."/>
            <person name="Miller A.N."/>
            <person name="Grigoriev I.V."/>
            <person name="Debuchy R."/>
            <person name="Gladieux P."/>
            <person name="Thoren M.H."/>
            <person name="Johannesson H."/>
        </authorList>
    </citation>
    <scope>NUCLEOTIDE SEQUENCE</scope>
    <source>
        <strain evidence="4">CBS 141.50</strain>
    </source>
</reference>
<dbReference type="EMBL" id="MU853648">
    <property type="protein sequence ID" value="KAK4139841.1"/>
    <property type="molecule type" value="Genomic_DNA"/>
</dbReference>
<feature type="region of interest" description="Disordered" evidence="2">
    <location>
        <begin position="451"/>
        <end position="472"/>
    </location>
</feature>
<organism evidence="4 5">
    <name type="scientific">Dichotomopilus funicola</name>
    <dbReference type="NCBI Taxonomy" id="1934379"/>
    <lineage>
        <taxon>Eukaryota</taxon>
        <taxon>Fungi</taxon>
        <taxon>Dikarya</taxon>
        <taxon>Ascomycota</taxon>
        <taxon>Pezizomycotina</taxon>
        <taxon>Sordariomycetes</taxon>
        <taxon>Sordariomycetidae</taxon>
        <taxon>Sordariales</taxon>
        <taxon>Chaetomiaceae</taxon>
        <taxon>Dichotomopilus</taxon>
    </lineage>
</organism>
<dbReference type="AlphaFoldDB" id="A0AAN6UW27"/>
<keyword evidence="5" id="KW-1185">Reference proteome</keyword>
<proteinExistence type="predicted"/>
<dbReference type="Proteomes" id="UP001302676">
    <property type="component" value="Unassembled WGS sequence"/>
</dbReference>
<protein>
    <recommendedName>
        <fullName evidence="3">Trichothecene 3-O-acetyltransferase-like N-terminal domain-containing protein</fullName>
    </recommendedName>
</protein>
<dbReference type="InterPro" id="IPR023213">
    <property type="entry name" value="CAT-like_dom_sf"/>
</dbReference>
<evidence type="ECO:0000313" key="4">
    <source>
        <dbReference type="EMBL" id="KAK4139841.1"/>
    </source>
</evidence>
<dbReference type="InterPro" id="IPR050317">
    <property type="entry name" value="Plant_Fungal_Acyltransferase"/>
</dbReference>
<keyword evidence="1" id="KW-0808">Transferase</keyword>
<evidence type="ECO:0000256" key="2">
    <source>
        <dbReference type="SAM" id="MobiDB-lite"/>
    </source>
</evidence>
<gene>
    <name evidence="4" type="ORF">C8A04DRAFT_40421</name>
</gene>
<sequence length="547" mass="60729">MPKHEIYHLHPLNWESDPEEERWKLSTLDYLASSSYLNYALYLQLDNLDTHAQGKALAALRHGLERTLNQARHLCSTLEQDPDGDGHSFVRKKDDTVEFHVQWLDRPEDAERFPSLQGLERAHFRAAAMGSDPDLWRIPHMSYGSDNPVADMDRHPAVFGVKASFIRGSGLVLVTHLHHLANDLSGWVGCMQQLADNCRAAVTGDGAGYPPWDSACLDASSVTRPPVPEDKKVDVPENMLWGPETPTSLPGGRQLLLFHLPKSKAAELKALAQPDTSTNTGVSHISTYDAVVAQIWRSITKTRHPHYADRIPTSAPLLWIQILDMRARLNATSSPGTYPPRMQRNILSVGISTMPIPGAPSAPTVAEVMGKPLSGINTEPGQIAQKKPWPLSHVASYIRANTSVFGTPVVLDAMLNQVAAIRQKRRATANLHVMPALAVMVSDHRTAGKLLSPAPSVRPVRHRESNGVNGMGRHGDGEKVDFGFGEVVAYRQLWGRVDVGIVILYPPRKENEGYEVSIGYEKVLAKELVEDEEWSRWFEFRGVDWED</sequence>